<dbReference type="InterPro" id="IPR022812">
    <property type="entry name" value="Dynamin"/>
</dbReference>
<dbReference type="Gene3D" id="1.20.120.1240">
    <property type="entry name" value="Dynamin, middle domain"/>
    <property type="match status" value="1"/>
</dbReference>
<dbReference type="GO" id="GO:0005874">
    <property type="term" value="C:microtubule"/>
    <property type="evidence" value="ECO:0007669"/>
    <property type="project" value="TreeGrafter"/>
</dbReference>
<dbReference type="EMBL" id="KV745107">
    <property type="protein sequence ID" value="OCK77681.1"/>
    <property type="molecule type" value="Genomic_DNA"/>
</dbReference>
<dbReference type="OrthoDB" id="415706at2759"/>
<keyword evidence="3" id="KW-1185">Reference proteome</keyword>
<dbReference type="GO" id="GO:0000266">
    <property type="term" value="P:mitochondrial fission"/>
    <property type="evidence" value="ECO:0007669"/>
    <property type="project" value="TreeGrafter"/>
</dbReference>
<evidence type="ECO:0000313" key="3">
    <source>
        <dbReference type="Proteomes" id="UP000250266"/>
    </source>
</evidence>
<dbReference type="InterPro" id="IPR045063">
    <property type="entry name" value="Dynamin_N"/>
</dbReference>
<dbReference type="InterPro" id="IPR001401">
    <property type="entry name" value="Dynamin_GTPase"/>
</dbReference>
<dbReference type="InterPro" id="IPR030381">
    <property type="entry name" value="G_DYNAMIN_dom"/>
</dbReference>
<accession>A0A8E2E5R4</accession>
<dbReference type="AlphaFoldDB" id="A0A8E2E5R4"/>
<dbReference type="PANTHER" id="PTHR11566:SF66">
    <property type="entry name" value="INTERFERON-INDUCED GTP-BINDING PROTEIN MX"/>
    <property type="match status" value="1"/>
</dbReference>
<dbReference type="InterPro" id="IPR027417">
    <property type="entry name" value="P-loop_NTPase"/>
</dbReference>
<protein>
    <submittedName>
        <fullName evidence="2">GTP-binding protein</fullName>
    </submittedName>
</protein>
<dbReference type="GO" id="GO:0005525">
    <property type="term" value="F:GTP binding"/>
    <property type="evidence" value="ECO:0007669"/>
    <property type="project" value="InterPro"/>
</dbReference>
<dbReference type="Pfam" id="PF00350">
    <property type="entry name" value="Dynamin_N"/>
    <property type="match status" value="1"/>
</dbReference>
<dbReference type="PRINTS" id="PR00195">
    <property type="entry name" value="DYNAMIN"/>
</dbReference>
<dbReference type="GO" id="GO:0006897">
    <property type="term" value="P:endocytosis"/>
    <property type="evidence" value="ECO:0007669"/>
    <property type="project" value="TreeGrafter"/>
</dbReference>
<evidence type="ECO:0000313" key="2">
    <source>
        <dbReference type="EMBL" id="OCK77681.1"/>
    </source>
</evidence>
<dbReference type="PROSITE" id="PS51718">
    <property type="entry name" value="G_DYNAMIN_2"/>
    <property type="match status" value="1"/>
</dbReference>
<dbReference type="SUPFAM" id="SSF52540">
    <property type="entry name" value="P-loop containing nucleoside triphosphate hydrolases"/>
    <property type="match status" value="1"/>
</dbReference>
<name>A0A8E2E5R4_9PEZI</name>
<dbReference type="GO" id="GO:0008017">
    <property type="term" value="F:microtubule binding"/>
    <property type="evidence" value="ECO:0007669"/>
    <property type="project" value="TreeGrafter"/>
</dbReference>
<gene>
    <name evidence="2" type="ORF">K432DRAFT_436383</name>
</gene>
<dbReference type="CDD" id="cd08771">
    <property type="entry name" value="DLP_1"/>
    <property type="match status" value="1"/>
</dbReference>
<dbReference type="Proteomes" id="UP000250266">
    <property type="component" value="Unassembled WGS sequence"/>
</dbReference>
<dbReference type="Gene3D" id="3.40.50.300">
    <property type="entry name" value="P-loop containing nucleotide triphosphate hydrolases"/>
    <property type="match status" value="1"/>
</dbReference>
<organism evidence="2 3">
    <name type="scientific">Lepidopterella palustris CBS 459.81</name>
    <dbReference type="NCBI Taxonomy" id="1314670"/>
    <lineage>
        <taxon>Eukaryota</taxon>
        <taxon>Fungi</taxon>
        <taxon>Dikarya</taxon>
        <taxon>Ascomycota</taxon>
        <taxon>Pezizomycotina</taxon>
        <taxon>Dothideomycetes</taxon>
        <taxon>Pleosporomycetidae</taxon>
        <taxon>Mytilinidiales</taxon>
        <taxon>Argynnaceae</taxon>
        <taxon>Lepidopterella</taxon>
    </lineage>
</organism>
<evidence type="ECO:0000259" key="1">
    <source>
        <dbReference type="PROSITE" id="PS51718"/>
    </source>
</evidence>
<proteinExistence type="predicted"/>
<dbReference type="GO" id="GO:0005739">
    <property type="term" value="C:mitochondrion"/>
    <property type="evidence" value="ECO:0007669"/>
    <property type="project" value="TreeGrafter"/>
</dbReference>
<dbReference type="SMART" id="SM00053">
    <property type="entry name" value="DYNc"/>
    <property type="match status" value="1"/>
</dbReference>
<feature type="domain" description="Dynamin-type G" evidence="1">
    <location>
        <begin position="43"/>
        <end position="347"/>
    </location>
</feature>
<dbReference type="GO" id="GO:0003924">
    <property type="term" value="F:GTPase activity"/>
    <property type="evidence" value="ECO:0007669"/>
    <property type="project" value="InterPro"/>
</dbReference>
<dbReference type="PANTHER" id="PTHR11566">
    <property type="entry name" value="DYNAMIN"/>
    <property type="match status" value="1"/>
</dbReference>
<dbReference type="GO" id="GO:0016559">
    <property type="term" value="P:peroxisome fission"/>
    <property type="evidence" value="ECO:0007669"/>
    <property type="project" value="TreeGrafter"/>
</dbReference>
<reference evidence="2 3" key="1">
    <citation type="journal article" date="2016" name="Nat. Commun.">
        <title>Ectomycorrhizal ecology is imprinted in the genome of the dominant symbiotic fungus Cenococcum geophilum.</title>
        <authorList>
            <consortium name="DOE Joint Genome Institute"/>
            <person name="Peter M."/>
            <person name="Kohler A."/>
            <person name="Ohm R.A."/>
            <person name="Kuo A."/>
            <person name="Krutzmann J."/>
            <person name="Morin E."/>
            <person name="Arend M."/>
            <person name="Barry K.W."/>
            <person name="Binder M."/>
            <person name="Choi C."/>
            <person name="Clum A."/>
            <person name="Copeland A."/>
            <person name="Grisel N."/>
            <person name="Haridas S."/>
            <person name="Kipfer T."/>
            <person name="LaButti K."/>
            <person name="Lindquist E."/>
            <person name="Lipzen A."/>
            <person name="Maire R."/>
            <person name="Meier B."/>
            <person name="Mihaltcheva S."/>
            <person name="Molinier V."/>
            <person name="Murat C."/>
            <person name="Poggeler S."/>
            <person name="Quandt C.A."/>
            <person name="Sperisen C."/>
            <person name="Tritt A."/>
            <person name="Tisserant E."/>
            <person name="Crous P.W."/>
            <person name="Henrissat B."/>
            <person name="Nehls U."/>
            <person name="Egli S."/>
            <person name="Spatafora J.W."/>
            <person name="Grigoriev I.V."/>
            <person name="Martin F.M."/>
        </authorList>
    </citation>
    <scope>NUCLEOTIDE SEQUENCE [LARGE SCALE GENOMIC DNA]</scope>
    <source>
        <strain evidence="2 3">CBS 459.81</strain>
    </source>
</reference>
<sequence>MAQATESKEKKLTTASLDALQTDDMRKIMDMVDKLRRMGLDGVLQLPQLVVCGDQSSGKSSVLEAITEIPFPRKENLCTRFATEIVLRRAKTESISTKIIPDKSRPAHEQIKLQEFKKTINGFGELAPLMDEAMTLMGLDNGNSLGGLKAFSRDVHATDLCRTLVDLPGLIHSETKSQSAEDIELIRNLVDGYIASKRTIILAVVSAKNDYANQIILKKAREVDQSRNRTLGLITKPDFLDAGSENEASWIELAENKDIFFELGWHILKNRSDKESHFSFEERNRSESLFFSKGRYAILDQNMLGIKTLRAQLDEKFKETSTGLVKLGEAGSTLRDQRRYLMQISIKYQRIMEAAIDGHYENSFFGLINTEENIDHSSNMRRLRAVIQHLNLQFSGQMRLFGSKYKIIDAPNEVTDLIDDDAVPFPLDTPYNMPLVPEISMSHEEALIWVHKVLQRARGRELPGNFNPLIISELFWEQSENWEDLALAHIERVAAVLDKFARDLLDSTSTPDVSSRLQPLKVHPYLKKRLSAAREELSKIIEDKARHPITYNHYYTMTIQKLRDKKNAAKIDKWVEAHTSELPIEHGITKVIHPDALRKGFETAATGVDMDKFSAEDAFHCQLAYYKARILPLTCTYIFRTDELKYFIAAVTKRVVERYLVHNLAAGTISPMTINDMTDQEVKFVLEAKKATLESGQDTFRSALGFYH</sequence>
<dbReference type="FunFam" id="3.40.50.300:FF:001425">
    <property type="entry name" value="Dynamin GTPase, putative"/>
    <property type="match status" value="1"/>
</dbReference>
<dbReference type="GO" id="GO:0048312">
    <property type="term" value="P:intracellular distribution of mitochondria"/>
    <property type="evidence" value="ECO:0007669"/>
    <property type="project" value="TreeGrafter"/>
</dbReference>
<dbReference type="GO" id="GO:0016020">
    <property type="term" value="C:membrane"/>
    <property type="evidence" value="ECO:0007669"/>
    <property type="project" value="TreeGrafter"/>
</dbReference>